<dbReference type="EMBL" id="AAMT01000014">
    <property type="protein sequence ID" value="EAQ11538.1"/>
    <property type="molecule type" value="Genomic_DNA"/>
</dbReference>
<feature type="signal peptide" evidence="1">
    <location>
        <begin position="1"/>
        <end position="19"/>
    </location>
</feature>
<comment type="caution">
    <text evidence="2">The sequence shown here is derived from an EMBL/GenBank/DDBJ whole genome shotgun (WGS) entry which is preliminary data.</text>
</comment>
<dbReference type="AlphaFoldDB" id="A3VJG1"/>
<dbReference type="HOGENOM" id="CLU_2343388_0_0_5"/>
<feature type="chain" id="PRO_5002661832" evidence="1">
    <location>
        <begin position="20"/>
        <end position="97"/>
    </location>
</feature>
<gene>
    <name evidence="2" type="ORF">RB2654_03884</name>
</gene>
<name>A3VJG1_9RHOB</name>
<proteinExistence type="predicted"/>
<accession>A3VJG1</accession>
<sequence length="97" mass="11045">MRRAILTLFFVAAAGSASAEERYINIGNDRVKLLACFNEVMVPAKYSVKKVLMEPARQAYVKRSTGRVELVEYPAVYREERTLLEASYKLMKPIPCN</sequence>
<dbReference type="OrthoDB" id="7745969at2"/>
<evidence type="ECO:0000313" key="3">
    <source>
        <dbReference type="Proteomes" id="UP000002931"/>
    </source>
</evidence>
<evidence type="ECO:0000313" key="2">
    <source>
        <dbReference type="EMBL" id="EAQ11538.1"/>
    </source>
</evidence>
<reference evidence="2 3" key="1">
    <citation type="journal article" date="2010" name="J. Bacteriol.">
        <title>Genome sequences of Pelagibaca bermudensis HTCC2601T and Maritimibacter alkaliphilus HTCC2654T, the type strains of two marine Roseobacter genera.</title>
        <authorList>
            <person name="Thrash J.C."/>
            <person name="Cho J.C."/>
            <person name="Ferriera S."/>
            <person name="Johnson J."/>
            <person name="Vergin K.L."/>
            <person name="Giovannoni S.J."/>
        </authorList>
    </citation>
    <scope>NUCLEOTIDE SEQUENCE [LARGE SCALE GENOMIC DNA]</scope>
    <source>
        <strain evidence="2 3">HTCC2654</strain>
    </source>
</reference>
<protein>
    <submittedName>
        <fullName evidence="2">Uncharacterized protein</fullName>
    </submittedName>
</protein>
<evidence type="ECO:0000256" key="1">
    <source>
        <dbReference type="SAM" id="SignalP"/>
    </source>
</evidence>
<dbReference type="RefSeq" id="WP_008328874.1">
    <property type="nucleotide sequence ID" value="NZ_CH902578.1"/>
</dbReference>
<dbReference type="Proteomes" id="UP000002931">
    <property type="component" value="Unassembled WGS sequence"/>
</dbReference>
<organism evidence="2 3">
    <name type="scientific">Maritimibacter alkaliphilus HTCC2654</name>
    <dbReference type="NCBI Taxonomy" id="314271"/>
    <lineage>
        <taxon>Bacteria</taxon>
        <taxon>Pseudomonadati</taxon>
        <taxon>Pseudomonadota</taxon>
        <taxon>Alphaproteobacteria</taxon>
        <taxon>Rhodobacterales</taxon>
        <taxon>Roseobacteraceae</taxon>
        <taxon>Maritimibacter</taxon>
    </lineage>
</organism>
<keyword evidence="3" id="KW-1185">Reference proteome</keyword>
<keyword evidence="1" id="KW-0732">Signal</keyword>